<dbReference type="PROSITE" id="PS50998">
    <property type="entry name" value="GLA_2"/>
    <property type="match status" value="1"/>
</dbReference>
<dbReference type="AlphaFoldDB" id="A0A8C4R0V9"/>
<keyword evidence="3" id="KW-0472">Membrane</keyword>
<dbReference type="Proteomes" id="UP000694388">
    <property type="component" value="Unplaced"/>
</dbReference>
<feature type="region of interest" description="Disordered" evidence="2">
    <location>
        <begin position="121"/>
        <end position="240"/>
    </location>
</feature>
<feature type="compositionally biased region" description="Polar residues" evidence="2">
    <location>
        <begin position="122"/>
        <end position="135"/>
    </location>
</feature>
<evidence type="ECO:0000313" key="6">
    <source>
        <dbReference type="Proteomes" id="UP000694388"/>
    </source>
</evidence>
<reference evidence="5" key="1">
    <citation type="submission" date="2025-08" db="UniProtKB">
        <authorList>
            <consortium name="Ensembl"/>
        </authorList>
    </citation>
    <scope>IDENTIFICATION</scope>
</reference>
<dbReference type="Ensembl" id="ENSEBUT00000023048.1">
    <property type="protein sequence ID" value="ENSEBUP00000022472.1"/>
    <property type="gene ID" value="ENSEBUG00000013839.1"/>
</dbReference>
<feature type="compositionally biased region" description="Polar residues" evidence="2">
    <location>
        <begin position="167"/>
        <end position="177"/>
    </location>
</feature>
<dbReference type="Gene3D" id="4.10.740.10">
    <property type="entry name" value="Coagulation Factor IX"/>
    <property type="match status" value="1"/>
</dbReference>
<dbReference type="SUPFAM" id="SSF57630">
    <property type="entry name" value="GLA-domain"/>
    <property type="match status" value="1"/>
</dbReference>
<feature type="domain" description="Gla" evidence="4">
    <location>
        <begin position="33"/>
        <end position="79"/>
    </location>
</feature>
<reference evidence="5" key="2">
    <citation type="submission" date="2025-09" db="UniProtKB">
        <authorList>
            <consortium name="Ensembl"/>
        </authorList>
    </citation>
    <scope>IDENTIFICATION</scope>
</reference>
<dbReference type="PANTHER" id="PTHR24278">
    <property type="entry name" value="COAGULATION FACTOR"/>
    <property type="match status" value="1"/>
</dbReference>
<dbReference type="Pfam" id="PF00594">
    <property type="entry name" value="Gla"/>
    <property type="match status" value="1"/>
</dbReference>
<dbReference type="GO" id="GO:0005615">
    <property type="term" value="C:extracellular space"/>
    <property type="evidence" value="ECO:0007669"/>
    <property type="project" value="TreeGrafter"/>
</dbReference>
<accession>A0A8C4R0V9</accession>
<dbReference type="InterPro" id="IPR017857">
    <property type="entry name" value="Coagulation_fac-like_Gla_dom"/>
</dbReference>
<evidence type="ECO:0000256" key="1">
    <source>
        <dbReference type="ARBA" id="ARBA00023157"/>
    </source>
</evidence>
<dbReference type="FunFam" id="4.10.740.10:FF:000001">
    <property type="entry name" value="vitamin K-dependent protein S"/>
    <property type="match status" value="1"/>
</dbReference>
<evidence type="ECO:0000256" key="2">
    <source>
        <dbReference type="SAM" id="MobiDB-lite"/>
    </source>
</evidence>
<dbReference type="PROSITE" id="PS00011">
    <property type="entry name" value="GLA_1"/>
    <property type="match status" value="1"/>
</dbReference>
<keyword evidence="1" id="KW-1015">Disulfide bond</keyword>
<feature type="transmembrane region" description="Helical" evidence="3">
    <location>
        <begin position="92"/>
        <end position="115"/>
    </location>
</feature>
<dbReference type="InterPro" id="IPR050442">
    <property type="entry name" value="Peptidase_S1_coag_factors"/>
</dbReference>
<feature type="compositionally biased region" description="Basic and acidic residues" evidence="2">
    <location>
        <begin position="230"/>
        <end position="240"/>
    </location>
</feature>
<feature type="compositionally biased region" description="Pro residues" evidence="2">
    <location>
        <begin position="197"/>
        <end position="210"/>
    </location>
</feature>
<dbReference type="PANTHER" id="PTHR24278:SF40">
    <property type="entry name" value="COAGULATION FACTOR VII-LIKE"/>
    <property type="match status" value="1"/>
</dbReference>
<sequence length="240" mass="26766">MVCPECSKAPLGCTGIFMSQKSASSLLRRVNRDNRQLLEEIWPGNIERECNEEHCNYEEAREAFENDEQTKQFWESYVQTHEDDAGVMGNHLSLYIIVPVVTFLVVLLFALLTMWRYRTRHSASQGSGPENSLSSFPEDLPWETMQSGSRVGLDSPVVRDSLYVHHPNSTSTQSHASSGGEPPPSYDEATGCDNMVYPPPSPTPSGPPPSYSETTTPNPPDVQQPYSTSIEEHTKQQKSS</sequence>
<dbReference type="SMART" id="SM00069">
    <property type="entry name" value="GLA"/>
    <property type="match status" value="1"/>
</dbReference>
<dbReference type="InterPro" id="IPR035972">
    <property type="entry name" value="GLA-like_dom_SF"/>
</dbReference>
<evidence type="ECO:0000259" key="4">
    <source>
        <dbReference type="PROSITE" id="PS50998"/>
    </source>
</evidence>
<protein>
    <submittedName>
        <fullName evidence="5">Proline rich Gla (G-carboxyglutamic acid) 1</fullName>
    </submittedName>
</protein>
<dbReference type="GeneTree" id="ENSGT00940000158538"/>
<proteinExistence type="predicted"/>
<keyword evidence="6" id="KW-1185">Reference proteome</keyword>
<name>A0A8C4R0V9_EPTBU</name>
<keyword evidence="3" id="KW-0812">Transmembrane</keyword>
<organism evidence="5 6">
    <name type="scientific">Eptatretus burgeri</name>
    <name type="common">Inshore hagfish</name>
    <dbReference type="NCBI Taxonomy" id="7764"/>
    <lineage>
        <taxon>Eukaryota</taxon>
        <taxon>Metazoa</taxon>
        <taxon>Chordata</taxon>
        <taxon>Craniata</taxon>
        <taxon>Vertebrata</taxon>
        <taxon>Cyclostomata</taxon>
        <taxon>Myxini</taxon>
        <taxon>Myxiniformes</taxon>
        <taxon>Myxinidae</taxon>
        <taxon>Eptatretinae</taxon>
        <taxon>Eptatretus</taxon>
    </lineage>
</organism>
<dbReference type="PRINTS" id="PR00001">
    <property type="entry name" value="GLABLOOD"/>
</dbReference>
<dbReference type="InterPro" id="IPR000294">
    <property type="entry name" value="GLA_domain"/>
</dbReference>
<evidence type="ECO:0000313" key="5">
    <source>
        <dbReference type="Ensembl" id="ENSEBUP00000022472.1"/>
    </source>
</evidence>
<keyword evidence="3" id="KW-1133">Transmembrane helix</keyword>
<dbReference type="GO" id="GO:0005509">
    <property type="term" value="F:calcium ion binding"/>
    <property type="evidence" value="ECO:0007669"/>
    <property type="project" value="InterPro"/>
</dbReference>
<evidence type="ECO:0000256" key="3">
    <source>
        <dbReference type="SAM" id="Phobius"/>
    </source>
</evidence>